<accession>F5ZB93</accession>
<evidence type="ECO:0000313" key="3">
    <source>
        <dbReference type="EMBL" id="AEF02686.1"/>
    </source>
</evidence>
<dbReference type="CDD" id="cd00761">
    <property type="entry name" value="Glyco_tranf_GTA_type"/>
    <property type="match status" value="1"/>
</dbReference>
<proteinExistence type="predicted"/>
<dbReference type="Proteomes" id="UP000000683">
    <property type="component" value="Chromosome"/>
</dbReference>
<feature type="compositionally biased region" description="Basic and acidic residues" evidence="1">
    <location>
        <begin position="279"/>
        <end position="294"/>
    </location>
</feature>
<sequence length="300" mass="33747">MHSPVSVVTIVKSRTEKLCRLIEQLESCNPLPDELVIVWMCSPSTLSLAKSEKFNIVHKFVANGALPIARARNRGLQEAKSNLLAYLNVDAIVDKNFIAKGLNAWCPGSVVFTKVTFVPESQWVLPHDTLCQIKSQELPDEDNNEIPSRQQEDDHGKFSDDSICSTVFFISKTDFKKTGGFDEGYDGFGLNDEDFFTNCRSLGFSLNQIELQTFAPERPNYRCPINHLLDFVRNAERYHAKWGVNPCINVLNAYAEAGYINEDFETAGIHVLQLPKREKTSSENEVSSQEHDTALIKQSA</sequence>
<dbReference type="GO" id="GO:0016740">
    <property type="term" value="F:transferase activity"/>
    <property type="evidence" value="ECO:0007669"/>
    <property type="project" value="UniProtKB-KW"/>
</dbReference>
<feature type="domain" description="Glycosyltransferase 2-like prokaryotic type" evidence="2">
    <location>
        <begin position="54"/>
        <end position="198"/>
    </location>
</feature>
<keyword evidence="4" id="KW-1185">Reference proteome</keyword>
<dbReference type="InterPro" id="IPR029044">
    <property type="entry name" value="Nucleotide-diphossugar_trans"/>
</dbReference>
<keyword evidence="3" id="KW-0808">Transferase</keyword>
<evidence type="ECO:0000313" key="4">
    <source>
        <dbReference type="Proteomes" id="UP000000683"/>
    </source>
</evidence>
<dbReference type="OrthoDB" id="6653642at2"/>
<dbReference type="RefSeq" id="WP_013783626.1">
    <property type="nucleotide sequence ID" value="NC_015554.1"/>
</dbReference>
<evidence type="ECO:0000256" key="1">
    <source>
        <dbReference type="SAM" id="MobiDB-lite"/>
    </source>
</evidence>
<dbReference type="Pfam" id="PF10111">
    <property type="entry name" value="Glyco_tranf_2_2"/>
    <property type="match status" value="1"/>
</dbReference>
<dbReference type="Gene3D" id="3.90.550.10">
    <property type="entry name" value="Spore Coat Polysaccharide Biosynthesis Protein SpsA, Chain A"/>
    <property type="match status" value="1"/>
</dbReference>
<dbReference type="InterPro" id="IPR019290">
    <property type="entry name" value="GlycosylTrfase-like_prok"/>
</dbReference>
<dbReference type="EMBL" id="CP002339">
    <property type="protein sequence ID" value="AEF02686.1"/>
    <property type="molecule type" value="Genomic_DNA"/>
</dbReference>
<dbReference type="KEGG" id="alt:ambt_05735"/>
<dbReference type="eggNOG" id="COG1216">
    <property type="taxonomic scope" value="Bacteria"/>
</dbReference>
<protein>
    <submittedName>
        <fullName evidence="3">Glycosyl transferase, family 2</fullName>
    </submittedName>
</protein>
<dbReference type="HOGENOM" id="CLU_926351_0_0_6"/>
<gene>
    <name evidence="3" type="ordered locus">ambt_05735</name>
</gene>
<feature type="region of interest" description="Disordered" evidence="1">
    <location>
        <begin position="279"/>
        <end position="300"/>
    </location>
</feature>
<dbReference type="SUPFAM" id="SSF53448">
    <property type="entry name" value="Nucleotide-diphospho-sugar transferases"/>
    <property type="match status" value="1"/>
</dbReference>
<evidence type="ECO:0000259" key="2">
    <source>
        <dbReference type="Pfam" id="PF10111"/>
    </source>
</evidence>
<reference evidence="3 4" key="1">
    <citation type="journal article" date="2011" name="J. Bacteriol.">
        <title>Complete genome sequence of the polycyclic aromatic hydrocarbon-degrading bacterium Alteromonas sp. strain SN2.</title>
        <authorList>
            <person name="Jin H.M."/>
            <person name="Jeong H."/>
            <person name="Moon E.J."/>
            <person name="Math R.K."/>
            <person name="Lee K."/>
            <person name="Kim H.J."/>
            <person name="Jeon C.O."/>
            <person name="Oh T.K."/>
            <person name="Kim J.F."/>
        </authorList>
    </citation>
    <scope>NUCLEOTIDE SEQUENCE [LARGE SCALE GENOMIC DNA]</scope>
    <source>
        <strain evidence="4">JCM 17741 / KACC 18427 / KCTC 11700BP / SN2</strain>
    </source>
</reference>
<name>F5ZB93_ALTNA</name>
<dbReference type="AlphaFoldDB" id="F5ZB93"/>
<organism evidence="3 4">
    <name type="scientific">Alteromonas naphthalenivorans</name>
    <dbReference type="NCBI Taxonomy" id="715451"/>
    <lineage>
        <taxon>Bacteria</taxon>
        <taxon>Pseudomonadati</taxon>
        <taxon>Pseudomonadota</taxon>
        <taxon>Gammaproteobacteria</taxon>
        <taxon>Alteromonadales</taxon>
        <taxon>Alteromonadaceae</taxon>
        <taxon>Alteromonas/Salinimonas group</taxon>
        <taxon>Alteromonas</taxon>
    </lineage>
</organism>
<feature type="region of interest" description="Disordered" evidence="1">
    <location>
        <begin position="139"/>
        <end position="158"/>
    </location>
</feature>